<comment type="caution">
    <text evidence="4">The sequence shown here is derived from an EMBL/GenBank/DDBJ whole genome shotgun (WGS) entry which is preliminary data.</text>
</comment>
<feature type="region of interest" description="Disordered" evidence="2">
    <location>
        <begin position="751"/>
        <end position="786"/>
    </location>
</feature>
<evidence type="ECO:0000313" key="4">
    <source>
        <dbReference type="EMBL" id="KAG0131477.1"/>
    </source>
</evidence>
<dbReference type="EMBL" id="JADDUC010000009">
    <property type="protein sequence ID" value="KAG0131477.1"/>
    <property type="molecule type" value="Genomic_DNA"/>
</dbReference>
<dbReference type="FunFam" id="1.10.167.10:FF:000001">
    <property type="entry name" value="Putative regulator of g-protein signaling 12"/>
    <property type="match status" value="3"/>
</dbReference>
<organism evidence="4">
    <name type="scientific">Lamprotornis superbus</name>
    <dbReference type="NCBI Taxonomy" id="245042"/>
    <lineage>
        <taxon>Eukaryota</taxon>
        <taxon>Metazoa</taxon>
        <taxon>Chordata</taxon>
        <taxon>Craniata</taxon>
        <taxon>Vertebrata</taxon>
        <taxon>Euteleostomi</taxon>
        <taxon>Archelosauria</taxon>
        <taxon>Archosauria</taxon>
        <taxon>Dinosauria</taxon>
        <taxon>Saurischia</taxon>
        <taxon>Theropoda</taxon>
        <taxon>Coelurosauria</taxon>
        <taxon>Aves</taxon>
        <taxon>Neognathae</taxon>
        <taxon>Neoaves</taxon>
        <taxon>Telluraves</taxon>
        <taxon>Australaves</taxon>
        <taxon>Passeriformes</taxon>
        <taxon>Sturnidae</taxon>
        <taxon>Lamprotornis</taxon>
    </lineage>
</organism>
<dbReference type="PANTHER" id="PTHR10845">
    <property type="entry name" value="REGULATOR OF G PROTEIN SIGNALING"/>
    <property type="match status" value="1"/>
</dbReference>
<feature type="compositionally biased region" description="Polar residues" evidence="2">
    <location>
        <begin position="762"/>
        <end position="781"/>
    </location>
</feature>
<dbReference type="CDD" id="cd08723">
    <property type="entry name" value="RGS_RGS21"/>
    <property type="match status" value="1"/>
</dbReference>
<gene>
    <name evidence="5" type="ORF">IHE44_0014815</name>
    <name evidence="4" type="ORF">IHE44_014002</name>
</gene>
<reference evidence="5 6" key="2">
    <citation type="journal article" date="2021" name="J. Hered.">
        <title>Feather Gene Expression Elucidates the Developmental Basis of Plumage Iridescence in African Starlings.</title>
        <authorList>
            <person name="Rubenstein D.R."/>
            <person name="Corvelo A."/>
            <person name="MacManes M.D."/>
            <person name="Maia R."/>
            <person name="Narzisi G."/>
            <person name="Rousaki A."/>
            <person name="Vandenabeele P."/>
            <person name="Shawkey M.D."/>
            <person name="Solomon J."/>
        </authorList>
    </citation>
    <scope>NUCLEOTIDE SEQUENCE [LARGE SCALE GENOMIC DNA]</scope>
    <source>
        <strain evidence="5">SS15</strain>
    </source>
</reference>
<feature type="compositionally biased region" description="Basic and acidic residues" evidence="2">
    <location>
        <begin position="99"/>
        <end position="110"/>
    </location>
</feature>
<dbReference type="PANTHER" id="PTHR10845:SF160">
    <property type="entry name" value="REGULATOR OF G-PROTEIN SIGNALING 21"/>
    <property type="match status" value="1"/>
</dbReference>
<name>A0A835P1Y3_9PASS</name>
<dbReference type="GO" id="GO:0009968">
    <property type="term" value="P:negative regulation of signal transduction"/>
    <property type="evidence" value="ECO:0007669"/>
    <property type="project" value="UniProtKB-KW"/>
</dbReference>
<dbReference type="InterPro" id="IPR024066">
    <property type="entry name" value="RGS_subdom1/3"/>
</dbReference>
<feature type="region of interest" description="Disordered" evidence="2">
    <location>
        <begin position="69"/>
        <end position="110"/>
    </location>
</feature>
<dbReference type="PRINTS" id="PR01301">
    <property type="entry name" value="RGSPROTEIN"/>
</dbReference>
<feature type="region of interest" description="Disordered" evidence="2">
    <location>
        <begin position="181"/>
        <end position="200"/>
    </location>
</feature>
<evidence type="ECO:0000313" key="6">
    <source>
        <dbReference type="Proteomes" id="UP000618051"/>
    </source>
</evidence>
<feature type="domain" description="RGS" evidence="3">
    <location>
        <begin position="633"/>
        <end position="749"/>
    </location>
</feature>
<proteinExistence type="predicted"/>
<evidence type="ECO:0000256" key="2">
    <source>
        <dbReference type="SAM" id="MobiDB-lite"/>
    </source>
</evidence>
<reference evidence="5" key="3">
    <citation type="submission" date="2022-01" db="EMBL/GenBank/DDBJ databases">
        <authorList>
            <person name="Rubenstein D.R."/>
        </authorList>
    </citation>
    <scope>NUCLEOTIDE SEQUENCE</scope>
    <source>
        <strain evidence="5">SS15</strain>
        <tissue evidence="5">Liver</tissue>
    </source>
</reference>
<dbReference type="Gene3D" id="1.10.196.10">
    <property type="match status" value="2"/>
</dbReference>
<keyword evidence="6" id="KW-1185">Reference proteome</keyword>
<dbReference type="OrthoDB" id="196547at2759"/>
<evidence type="ECO:0000259" key="3">
    <source>
        <dbReference type="PROSITE" id="PS50132"/>
    </source>
</evidence>
<feature type="domain" description="RGS" evidence="3">
    <location>
        <begin position="453"/>
        <end position="569"/>
    </location>
</feature>
<accession>A0A835P1Y3</accession>
<reference evidence="4" key="1">
    <citation type="submission" date="2020-10" db="EMBL/GenBank/DDBJ databases">
        <title>Feather gene expression reveals the developmental basis of iridescence in African starlings.</title>
        <authorList>
            <person name="Rubenstein D.R."/>
        </authorList>
    </citation>
    <scope>NUCLEOTIDE SEQUENCE</scope>
    <source>
        <strain evidence="4">SS15</strain>
        <tissue evidence="4">Liver</tissue>
    </source>
</reference>
<dbReference type="FunFam" id="1.10.196.10:FF:000001">
    <property type="entry name" value="Regulator of G-protein signaling 8"/>
    <property type="match status" value="1"/>
</dbReference>
<sequence length="1156" mass="127457">MDGVQQNHFSCLLHPGNPAVQQLLLSSFEKPNPPVHQLHFSCPVSTFTTSWGAVEGGQAEEWAGDTLAGNGKGWGQESWGGKESPAMYSRAGSSARRGPQQEHGKGEDTSHSIWTILGNAVQQPRISRDTQLSLEGASAPSAPPASQVLLAPPVLCEHTLPIAHSNPNFSSCSLEHRPEPITQAQQQQHLAQPEPHSLPDQGAAALERVPENTGGESKSLRAALCIAAEASPQGMEGPVAEGCSQLCWVSLDNTRDAGSQAEAFMSPFCGGERTCQDFSNRGSSGTAVAAVSHHLMCLVLALEELGAHMSFLWAAVILAVAEKLRGERQEQQLGPDENLAGLARAAAACESLGQHTPGPASPGNLAGSKMENPLLLFPQLNISAAKDKAYYKKPEMKEEPHKAGKAGAKQKRNRLSLLLQKPEFHEEDHLGKPGNLPKAASVSPEEAVKWGESFDKLLSEKAGLDAFTKFLKTEFSEENIEFWIACEDYKKSKSAHELLPKAKTIFETFIQKDAPKEVNLDFHTKEVTSQSMGQPGRSTFEAAQSTVYRLMEQDSYPRFLRSAPYLGMLQGRAPARAPLRRRSRSFTVSDFKGARPSPALWKLSGLLDLQSSLYHCLLHERSNAGESMAWSESVDAVLANKEGLAAFRTFLKSEFSEENVEFWLACEDFKKTKSSTKIALKAQKIYSDFIQADAPKEINIDFHTKSDISQHMSEPTRSCFDAAQSSIYSLMAKDSFPRFLRSDLYKELLQKHQDRNQKRSKTAASYSYITKKSTPRHTSPAQERRPVQKVFKVSEAHLPAAELKTGLNSPCRVALAWAVPASRTGISLKVSDSLAEKQKSPDFTEIQQDKGAPVAMQRLGVSDVDYWRGFPSGWEQSVNTSAQRAVPTDGLEIDISCRHTCVTASLHPSARSLSLLICLQDALGSLCITAQDVSALITLIGADLKSYLKCMVPHIESGIKTSNSRNVMLSAEEVIQWSQSLEKLLASQSGQGVFREFLKSEFSEENIEFWLACEDYKKTKSDHLHGKAERIYAEFVQSDAIKQINIDYQMREATAKKAQDPTHTSFDEAQKTDHNLSYQEQNNMSFVSPTLLCTKGRSYKFREILVKTDTFLLAPFGDFGISRAEPKSVSEAKQESESKYLLALQDIQSRRKQDQF</sequence>
<dbReference type="Pfam" id="PF00615">
    <property type="entry name" value="RGS"/>
    <property type="match status" value="3"/>
</dbReference>
<keyword evidence="1" id="KW-0734">Signal transduction inhibitor</keyword>
<dbReference type="SMART" id="SM00315">
    <property type="entry name" value="RGS"/>
    <property type="match status" value="3"/>
</dbReference>
<dbReference type="Gene3D" id="1.10.167.10">
    <property type="entry name" value="Regulator of G-protein Signalling 4, domain 2"/>
    <property type="match status" value="3"/>
</dbReference>
<dbReference type="PROSITE" id="PS50132">
    <property type="entry name" value="RGS"/>
    <property type="match status" value="3"/>
</dbReference>
<dbReference type="InterPro" id="IPR036305">
    <property type="entry name" value="RGS_sf"/>
</dbReference>
<dbReference type="Proteomes" id="UP000618051">
    <property type="component" value="Unassembled WGS sequence"/>
</dbReference>
<protein>
    <recommendedName>
        <fullName evidence="3">RGS domain-containing protein</fullName>
    </recommendedName>
</protein>
<dbReference type="EMBL" id="JADDUC020000009">
    <property type="protein sequence ID" value="KAI1236562.1"/>
    <property type="molecule type" value="Genomic_DNA"/>
</dbReference>
<feature type="domain" description="RGS" evidence="3">
    <location>
        <begin position="980"/>
        <end position="1071"/>
    </location>
</feature>
<dbReference type="SUPFAM" id="SSF48097">
    <property type="entry name" value="Regulator of G-protein signaling, RGS"/>
    <property type="match status" value="3"/>
</dbReference>
<dbReference type="AlphaFoldDB" id="A0A835P1Y3"/>
<evidence type="ECO:0000256" key="1">
    <source>
        <dbReference type="ARBA" id="ARBA00022700"/>
    </source>
</evidence>
<dbReference type="InterPro" id="IPR044926">
    <property type="entry name" value="RGS_subdomain_2"/>
</dbReference>
<dbReference type="InterPro" id="IPR016137">
    <property type="entry name" value="RGS"/>
</dbReference>
<evidence type="ECO:0000313" key="5">
    <source>
        <dbReference type="EMBL" id="KAI1236562.1"/>
    </source>
</evidence>
<feature type="compositionally biased region" description="Low complexity" evidence="2">
    <location>
        <begin position="183"/>
        <end position="192"/>
    </location>
</feature>